<keyword evidence="2" id="KW-0812">Transmembrane</keyword>
<dbReference type="Proteomes" id="UP000694851">
    <property type="component" value="Unplaced"/>
</dbReference>
<feature type="compositionally biased region" description="Basic and acidic residues" evidence="1">
    <location>
        <begin position="180"/>
        <end position="190"/>
    </location>
</feature>
<gene>
    <name evidence="5" type="primary">LOC109376973</name>
</gene>
<name>A0A8B7QJD5_HIPAR</name>
<keyword evidence="4" id="KW-1185">Reference proteome</keyword>
<accession>A0A8B7QJD5</accession>
<sequence length="190" mass="21497">MSGTAADISLVHWRQQWLENGTLYFHVSMSSSGQLARATAPTLQEPSEIVEEQMHILHISVMGGLIALLLLLLAFTVALYAQRRWQKRRRIPQKSASTEATHEIHYIPSVLLGPQARESFRSSRLQAHNSVIGVPIRETPILDDYDYEEDEDPPRRANHVSREDEFGSQATHTLDSLGRPGEEKGDFEKK</sequence>
<dbReference type="GO" id="GO:0043533">
    <property type="term" value="F:inositol 1,3,4,5 tetrakisphosphate binding"/>
    <property type="evidence" value="ECO:0007669"/>
    <property type="project" value="TreeGrafter"/>
</dbReference>
<dbReference type="GO" id="GO:0007158">
    <property type="term" value="P:neuron cell-cell adhesion"/>
    <property type="evidence" value="ECO:0007669"/>
    <property type="project" value="TreeGrafter"/>
</dbReference>
<organism evidence="4 5">
    <name type="scientific">Hipposideros armiger</name>
    <name type="common">Great Himalayan leaf-nosed bat</name>
    <dbReference type="NCBI Taxonomy" id="186990"/>
    <lineage>
        <taxon>Eukaryota</taxon>
        <taxon>Metazoa</taxon>
        <taxon>Chordata</taxon>
        <taxon>Craniata</taxon>
        <taxon>Vertebrata</taxon>
        <taxon>Euteleostomi</taxon>
        <taxon>Mammalia</taxon>
        <taxon>Eutheria</taxon>
        <taxon>Laurasiatheria</taxon>
        <taxon>Chiroptera</taxon>
        <taxon>Yinpterochiroptera</taxon>
        <taxon>Rhinolophoidea</taxon>
        <taxon>Hipposideridae</taxon>
        <taxon>Hipposideros</taxon>
    </lineage>
</organism>
<evidence type="ECO:0000256" key="1">
    <source>
        <dbReference type="SAM" id="MobiDB-lite"/>
    </source>
</evidence>
<evidence type="ECO:0000313" key="4">
    <source>
        <dbReference type="Proteomes" id="UP000694851"/>
    </source>
</evidence>
<feature type="domain" description="Astrotactin-1/2 N-terminal" evidence="3">
    <location>
        <begin position="1"/>
        <end position="179"/>
    </location>
</feature>
<dbReference type="OrthoDB" id="9934301at2759"/>
<dbReference type="GO" id="GO:0016020">
    <property type="term" value="C:membrane"/>
    <property type="evidence" value="ECO:0007669"/>
    <property type="project" value="TreeGrafter"/>
</dbReference>
<dbReference type="PANTHER" id="PTHR16592">
    <property type="entry name" value="ASTROTACTIN-1-LIKE"/>
    <property type="match status" value="1"/>
</dbReference>
<dbReference type="InterPro" id="IPR026995">
    <property type="entry name" value="Astrotactin"/>
</dbReference>
<dbReference type="InterPro" id="IPR045575">
    <property type="entry name" value="ASTN_1_2_N"/>
</dbReference>
<keyword evidence="2" id="KW-1133">Transmembrane helix</keyword>
<dbReference type="GO" id="GO:0005768">
    <property type="term" value="C:endosome"/>
    <property type="evidence" value="ECO:0007669"/>
    <property type="project" value="TreeGrafter"/>
</dbReference>
<protein>
    <submittedName>
        <fullName evidence="5">Astrotactin-2-like</fullName>
    </submittedName>
</protein>
<dbReference type="RefSeq" id="XP_019488696.1">
    <property type="nucleotide sequence ID" value="XM_019633151.1"/>
</dbReference>
<evidence type="ECO:0000256" key="2">
    <source>
        <dbReference type="SAM" id="Phobius"/>
    </source>
</evidence>
<dbReference type="GO" id="GO:0001764">
    <property type="term" value="P:neuron migration"/>
    <property type="evidence" value="ECO:0007669"/>
    <property type="project" value="InterPro"/>
</dbReference>
<feature type="transmembrane region" description="Helical" evidence="2">
    <location>
        <begin position="56"/>
        <end position="81"/>
    </location>
</feature>
<evidence type="ECO:0000313" key="5">
    <source>
        <dbReference type="RefSeq" id="XP_019488696.1"/>
    </source>
</evidence>
<dbReference type="AlphaFoldDB" id="A0A8B7QJD5"/>
<feature type="region of interest" description="Disordered" evidence="1">
    <location>
        <begin position="145"/>
        <end position="190"/>
    </location>
</feature>
<dbReference type="GeneID" id="109376973"/>
<dbReference type="Pfam" id="PF19441">
    <property type="entry name" value="ASTN_1_2_N"/>
    <property type="match status" value="1"/>
</dbReference>
<feature type="non-terminal residue" evidence="5">
    <location>
        <position position="190"/>
    </location>
</feature>
<proteinExistence type="predicted"/>
<evidence type="ECO:0000259" key="3">
    <source>
        <dbReference type="Pfam" id="PF19441"/>
    </source>
</evidence>
<dbReference type="KEGG" id="hai:109376973"/>
<keyword evidence="2" id="KW-0472">Membrane</keyword>
<reference evidence="5" key="1">
    <citation type="submission" date="2025-08" db="UniProtKB">
        <authorList>
            <consortium name="RefSeq"/>
        </authorList>
    </citation>
    <scope>IDENTIFICATION</scope>
    <source>
        <tissue evidence="5">Muscle</tissue>
    </source>
</reference>
<dbReference type="PANTHER" id="PTHR16592:SF2">
    <property type="entry name" value="ASTROTACTIN-2"/>
    <property type="match status" value="1"/>
</dbReference>